<dbReference type="Gene3D" id="3.20.20.100">
    <property type="entry name" value="NADP-dependent oxidoreductase domain"/>
    <property type="match status" value="1"/>
</dbReference>
<keyword evidence="4" id="KW-1185">Reference proteome</keyword>
<proteinExistence type="predicted"/>
<dbReference type="PANTHER" id="PTHR43625:SF78">
    <property type="entry name" value="PYRIDOXAL REDUCTASE-RELATED"/>
    <property type="match status" value="1"/>
</dbReference>
<reference evidence="3" key="1">
    <citation type="submission" date="2022-07" db="EMBL/GenBank/DDBJ databases">
        <title>Genome Sequence of Xylaria arbuscula.</title>
        <authorList>
            <person name="Buettner E."/>
        </authorList>
    </citation>
    <scope>NUCLEOTIDE SEQUENCE</scope>
    <source>
        <strain evidence="3">VT107</strain>
    </source>
</reference>
<dbReference type="AlphaFoldDB" id="A0A9W8N547"/>
<keyword evidence="1" id="KW-0560">Oxidoreductase</keyword>
<protein>
    <recommendedName>
        <fullName evidence="2">NADP-dependent oxidoreductase domain-containing protein</fullName>
    </recommendedName>
</protein>
<evidence type="ECO:0000256" key="1">
    <source>
        <dbReference type="ARBA" id="ARBA00023002"/>
    </source>
</evidence>
<dbReference type="PANTHER" id="PTHR43625">
    <property type="entry name" value="AFLATOXIN B1 ALDEHYDE REDUCTASE"/>
    <property type="match status" value="1"/>
</dbReference>
<evidence type="ECO:0000259" key="2">
    <source>
        <dbReference type="Pfam" id="PF00248"/>
    </source>
</evidence>
<dbReference type="CDD" id="cd19077">
    <property type="entry name" value="AKR_AKR8A1-2"/>
    <property type="match status" value="1"/>
</dbReference>
<dbReference type="Proteomes" id="UP001148614">
    <property type="component" value="Unassembled WGS sequence"/>
</dbReference>
<organism evidence="3 4">
    <name type="scientific">Xylaria arbuscula</name>
    <dbReference type="NCBI Taxonomy" id="114810"/>
    <lineage>
        <taxon>Eukaryota</taxon>
        <taxon>Fungi</taxon>
        <taxon>Dikarya</taxon>
        <taxon>Ascomycota</taxon>
        <taxon>Pezizomycotina</taxon>
        <taxon>Sordariomycetes</taxon>
        <taxon>Xylariomycetidae</taxon>
        <taxon>Xylariales</taxon>
        <taxon>Xylariaceae</taxon>
        <taxon>Xylaria</taxon>
    </lineage>
</organism>
<evidence type="ECO:0000313" key="4">
    <source>
        <dbReference type="Proteomes" id="UP001148614"/>
    </source>
</evidence>
<dbReference type="EMBL" id="JANPWZ010002816">
    <property type="protein sequence ID" value="KAJ3555919.1"/>
    <property type="molecule type" value="Genomic_DNA"/>
</dbReference>
<feature type="domain" description="NADP-dependent oxidoreductase" evidence="2">
    <location>
        <begin position="12"/>
        <end position="314"/>
    </location>
</feature>
<name>A0A9W8N547_9PEZI</name>
<accession>A0A9W8N547</accession>
<dbReference type="Pfam" id="PF00248">
    <property type="entry name" value="Aldo_ket_red"/>
    <property type="match status" value="1"/>
</dbReference>
<gene>
    <name evidence="3" type="ORF">NPX13_g10254</name>
</gene>
<dbReference type="InterPro" id="IPR050791">
    <property type="entry name" value="Aldo-Keto_reductase"/>
</dbReference>
<evidence type="ECO:0000313" key="3">
    <source>
        <dbReference type="EMBL" id="KAJ3555919.1"/>
    </source>
</evidence>
<comment type="caution">
    <text evidence="3">The sequence shown here is derived from an EMBL/GenBank/DDBJ whole genome shotgun (WGS) entry which is preliminary data.</text>
</comment>
<dbReference type="GO" id="GO:0016491">
    <property type="term" value="F:oxidoreductase activity"/>
    <property type="evidence" value="ECO:0007669"/>
    <property type="project" value="UniProtKB-KW"/>
</dbReference>
<dbReference type="InterPro" id="IPR023210">
    <property type="entry name" value="NADP_OxRdtase_dom"/>
</dbReference>
<dbReference type="SUPFAM" id="SSF51430">
    <property type="entry name" value="NAD(P)-linked oxidoreductase"/>
    <property type="match status" value="1"/>
</dbReference>
<sequence>MSTRKPLSAGPVGLGLMGMTWRTNQTPDEQAFAAMKAAVNNGATFWSGADFYGTADPTANISLIRRYFEKYPEDASKVTLSIKGCADPKTLHPTGSRAATRASVENILRILGGVKEIDIFGPSRTDPNVATEETFAELKALVGEGKIKGVGLSEVGPETIKRAHAIIPLSAVEVEFSLWSTEILTNGVAATCKSLDIPIVAYSPLGRGFLTGQLKKLSDVPAGDVRLFMDRFQPEASHYFGKNLELVDKLNAFAERKGVTAARLGLAWILSYSNTAECGTIVPIPGATTAQRVEENTKITELSAEEKAKLEAILKSVKITGGRYNQYLESTLWG</sequence>
<dbReference type="GO" id="GO:0005737">
    <property type="term" value="C:cytoplasm"/>
    <property type="evidence" value="ECO:0007669"/>
    <property type="project" value="TreeGrafter"/>
</dbReference>
<dbReference type="VEuPathDB" id="FungiDB:F4678DRAFT_475653"/>
<dbReference type="InterPro" id="IPR036812">
    <property type="entry name" value="NAD(P)_OxRdtase_dom_sf"/>
</dbReference>